<accession>A0ABD3I7Z2</accession>
<feature type="region of interest" description="Disordered" evidence="1">
    <location>
        <begin position="174"/>
        <end position="244"/>
    </location>
</feature>
<dbReference type="EMBL" id="JBJQOH010000001">
    <property type="protein sequence ID" value="KAL3699189.1"/>
    <property type="molecule type" value="Genomic_DNA"/>
</dbReference>
<feature type="compositionally biased region" description="Basic and acidic residues" evidence="1">
    <location>
        <begin position="192"/>
        <end position="244"/>
    </location>
</feature>
<comment type="caution">
    <text evidence="2">The sequence shown here is derived from an EMBL/GenBank/DDBJ whole genome shotgun (WGS) entry which is preliminary data.</text>
</comment>
<protein>
    <submittedName>
        <fullName evidence="2">Uncharacterized protein</fullName>
    </submittedName>
</protein>
<keyword evidence="3" id="KW-1185">Reference proteome</keyword>
<gene>
    <name evidence="2" type="ORF">R1sor_017211</name>
</gene>
<proteinExistence type="predicted"/>
<reference evidence="2 3" key="1">
    <citation type="submission" date="2024-09" db="EMBL/GenBank/DDBJ databases">
        <title>Chromosome-scale assembly of Riccia sorocarpa.</title>
        <authorList>
            <person name="Paukszto L."/>
        </authorList>
    </citation>
    <scope>NUCLEOTIDE SEQUENCE [LARGE SCALE GENOMIC DNA]</scope>
    <source>
        <strain evidence="2">LP-2024</strain>
        <tissue evidence="2">Aerial parts of the thallus</tissue>
    </source>
</reference>
<dbReference type="Proteomes" id="UP001633002">
    <property type="component" value="Unassembled WGS sequence"/>
</dbReference>
<evidence type="ECO:0000256" key="1">
    <source>
        <dbReference type="SAM" id="MobiDB-lite"/>
    </source>
</evidence>
<name>A0ABD3I7Z2_9MARC</name>
<sequence length="244" mass="27693">MAAFVQENADMGLIALERGDSQLQLHIQGMLCLKSSSVRSLKEDIKAAIDWQEHSPPGASVGCLRQMLHSGQYIPALRWLVSPALSRERAETLWRAATAPETTTLTDVDHIFFARIPQTRYFEPKHPAEIMEEVLRYAEEQKRRNVQDQHHHTDERQTAAEIFEEILTYGKALKQTNSEEEEQSPHQQQAAHGEEPSNRASAAEEKHHEDYHKQPTEHTEHNPADNKNKEPEAEAERAAADGPT</sequence>
<organism evidence="2 3">
    <name type="scientific">Riccia sorocarpa</name>
    <dbReference type="NCBI Taxonomy" id="122646"/>
    <lineage>
        <taxon>Eukaryota</taxon>
        <taxon>Viridiplantae</taxon>
        <taxon>Streptophyta</taxon>
        <taxon>Embryophyta</taxon>
        <taxon>Marchantiophyta</taxon>
        <taxon>Marchantiopsida</taxon>
        <taxon>Marchantiidae</taxon>
        <taxon>Marchantiales</taxon>
        <taxon>Ricciaceae</taxon>
        <taxon>Riccia</taxon>
    </lineage>
</organism>
<evidence type="ECO:0000313" key="3">
    <source>
        <dbReference type="Proteomes" id="UP001633002"/>
    </source>
</evidence>
<dbReference type="AlphaFoldDB" id="A0ABD3I7Z2"/>
<evidence type="ECO:0000313" key="2">
    <source>
        <dbReference type="EMBL" id="KAL3699189.1"/>
    </source>
</evidence>